<dbReference type="EMBL" id="CAID01000014">
    <property type="protein sequence ID" value="CAL56825.1"/>
    <property type="molecule type" value="Genomic_DNA"/>
</dbReference>
<proteinExistence type="predicted"/>
<evidence type="ECO:0000313" key="4">
    <source>
        <dbReference type="Proteomes" id="UP000009170"/>
    </source>
</evidence>
<dbReference type="FunCoup" id="Q00WD3">
    <property type="interactions" value="1622"/>
</dbReference>
<dbReference type="Proteomes" id="UP000195557">
    <property type="component" value="Unassembled WGS sequence"/>
</dbReference>
<reference evidence="2" key="2">
    <citation type="journal article" date="2014" name="BMC Genomics">
        <title>An improved genome of the model marine alga Ostreococcus tauri unfolds by assessing Illumina de novo assemblies.</title>
        <authorList>
            <person name="Blanc-Mathieu R."/>
            <person name="Verhelst B."/>
            <person name="Derelle E."/>
            <person name="Rombauts S."/>
            <person name="Bouget F.Y."/>
            <person name="Carre I."/>
            <person name="Chateau A."/>
            <person name="Eyre-Walker A."/>
            <person name="Grimsley N."/>
            <person name="Moreau H."/>
            <person name="Piegu B."/>
            <person name="Rivals E."/>
            <person name="Schackwitz W."/>
            <person name="Van de Peer Y."/>
            <person name="Piganeau G."/>
        </authorList>
    </citation>
    <scope>NUCLEOTIDE SEQUENCE</scope>
    <source>
        <strain evidence="2">RCC4221</strain>
    </source>
</reference>
<dbReference type="EMBL" id="KZ155785">
    <property type="protein sequence ID" value="OUS45845.1"/>
    <property type="molecule type" value="Genomic_DNA"/>
</dbReference>
<evidence type="ECO:0000313" key="3">
    <source>
        <dbReference type="EMBL" id="OUS45845.1"/>
    </source>
</evidence>
<protein>
    <submittedName>
        <fullName evidence="3">Splicing factor SPF30</fullName>
    </submittedName>
    <submittedName>
        <fullName evidence="2">Unnamed product</fullName>
    </submittedName>
</protein>
<sequence>MSDAEDEAQTPETLRAKLREYEDNLADVEDALREDPSDAEMREMKDSLVEVIGITRDVLETTLSALEAANANDGDARETTVEVATATPTSLARTFVGRDVLVGDAERRGRCVRVREDGKLDVYVGETHERVVVDVTEVKIDFGDRGRSAAAAAAAAAAPREVYKGVPEPKRFVEHTMKTEYTRKEAPRNLLIKPTDDAVTMEAKRKKLKAFKRRQRQQEVAAEHNAKASSWQNFQAKKRKTTGIQKGSIFALPDDLSVAKGVGFGGAARGLTHAPPKRKHNADFGGEDSGQE</sequence>
<dbReference type="OrthoDB" id="79171at2759"/>
<dbReference type="AlphaFoldDB" id="Q00WD3"/>
<reference evidence="3" key="3">
    <citation type="submission" date="2017-04" db="EMBL/GenBank/DDBJ databases">
        <title>Population genomics of picophytoplankton unveils novel chromosome hypervariability.</title>
        <authorList>
            <consortium name="DOE Joint Genome Institute"/>
            <person name="Blanc-Mathieu R."/>
            <person name="Krasovec M."/>
            <person name="Hebrard M."/>
            <person name="Yau S."/>
            <person name="Desgranges E."/>
            <person name="Martin J."/>
            <person name="Schackwitz W."/>
            <person name="Kuo A."/>
            <person name="Salin G."/>
            <person name="Donnadieu C."/>
            <person name="Desdevises Y."/>
            <person name="Sanchez-Ferandin S."/>
            <person name="Moreau H."/>
            <person name="Rivals E."/>
            <person name="Grigoriev I.V."/>
            <person name="Grimsley N."/>
            <person name="Eyre-Walker A."/>
            <person name="Piganeau G."/>
        </authorList>
    </citation>
    <scope>NUCLEOTIDE SEQUENCE [LARGE SCALE GENOMIC DNA]</scope>
    <source>
        <strain evidence="3">RCC 1115</strain>
    </source>
</reference>
<feature type="region of interest" description="Disordered" evidence="1">
    <location>
        <begin position="264"/>
        <end position="292"/>
    </location>
</feature>
<reference evidence="2 4" key="1">
    <citation type="journal article" date="2006" name="Proc. Natl. Acad. Sci. U.S.A.">
        <title>Genome analysis of the smallest free-living eukaryote Ostreococcus tauri unveils many unique features.</title>
        <authorList>
            <person name="Derelle E."/>
            <person name="Ferraz C."/>
            <person name="Rombauts S."/>
            <person name="Rouze P."/>
            <person name="Worden A.Z."/>
            <person name="Robbens S."/>
            <person name="Partensky F."/>
            <person name="Degroeve S."/>
            <person name="Echeynie S."/>
            <person name="Cooke R."/>
            <person name="Saeys Y."/>
            <person name="Wuyts J."/>
            <person name="Jabbari K."/>
            <person name="Bowler C."/>
            <person name="Panaud O."/>
            <person name="Piegu B."/>
            <person name="Ball S.G."/>
            <person name="Ral J.-P."/>
            <person name="Bouget F.-Y."/>
            <person name="Piganeau G."/>
            <person name="De Baets B."/>
            <person name="Picard A."/>
            <person name="Delseny M."/>
            <person name="Demaille J."/>
            <person name="Van de Peer Y."/>
            <person name="Moreau H."/>
        </authorList>
    </citation>
    <scope>NUCLEOTIDE SEQUENCE [LARGE SCALE GENOMIC DNA]</scope>
    <source>
        <strain evidence="2 4">OTTH0595</strain>
    </source>
</reference>
<gene>
    <name evidence="3" type="ORF">BE221DRAFT_205976</name>
    <name evidence="2" type="ORF">OT_ostta14g00680</name>
</gene>
<accession>Q00WD3</accession>
<dbReference type="KEGG" id="ota:OT_ostta14g00680"/>
<evidence type="ECO:0000313" key="2">
    <source>
        <dbReference type="EMBL" id="CAL56825.1"/>
    </source>
</evidence>
<feature type="region of interest" description="Disordered" evidence="1">
    <location>
        <begin position="1"/>
        <end position="21"/>
    </location>
</feature>
<dbReference type="Proteomes" id="UP000009170">
    <property type="component" value="Unassembled WGS sequence"/>
</dbReference>
<dbReference type="GeneID" id="9837594"/>
<dbReference type="InParanoid" id="Q00WD3"/>
<dbReference type="STRING" id="70448.Q00WD3"/>
<accession>A0A454XU75</accession>
<evidence type="ECO:0000256" key="1">
    <source>
        <dbReference type="SAM" id="MobiDB-lite"/>
    </source>
</evidence>
<keyword evidence="4" id="KW-1185">Reference proteome</keyword>
<name>Q00WD3_OSTTA</name>
<dbReference type="RefSeq" id="XP_003082870.1">
    <property type="nucleotide sequence ID" value="XM_003082822.1"/>
</dbReference>
<accession>A0A1Y5IFR9</accession>
<organism evidence="2 4">
    <name type="scientific">Ostreococcus tauri</name>
    <name type="common">Marine green alga</name>
    <dbReference type="NCBI Taxonomy" id="70448"/>
    <lineage>
        <taxon>Eukaryota</taxon>
        <taxon>Viridiplantae</taxon>
        <taxon>Chlorophyta</taxon>
        <taxon>Mamiellophyceae</taxon>
        <taxon>Mamiellales</taxon>
        <taxon>Bathycoccaceae</taxon>
        <taxon>Ostreococcus</taxon>
    </lineage>
</organism>
<dbReference type="OMA" id="WAIGAQC"/>